<sequence length="138" mass="15759">MILLMFEIIISHKNQLIRLDTVVSQLIPPVFTSWSCRPEASLRLLQGGGEKNLGRSGEENRWRNSVRNTREENNRHLLVKPNLVPPSHSSRVHVTGSSDSGQGRRTRPPTLLWRRTRPQSLQLRDIEATVTPQQTAHD</sequence>
<name>A0AA88NEQ4_CHASR</name>
<feature type="region of interest" description="Disordered" evidence="1">
    <location>
        <begin position="47"/>
        <end position="118"/>
    </location>
</feature>
<organism evidence="2 3">
    <name type="scientific">Channa striata</name>
    <name type="common">Snakehead murrel</name>
    <name type="synonym">Ophicephalus striatus</name>
    <dbReference type="NCBI Taxonomy" id="64152"/>
    <lineage>
        <taxon>Eukaryota</taxon>
        <taxon>Metazoa</taxon>
        <taxon>Chordata</taxon>
        <taxon>Craniata</taxon>
        <taxon>Vertebrata</taxon>
        <taxon>Euteleostomi</taxon>
        <taxon>Actinopterygii</taxon>
        <taxon>Neopterygii</taxon>
        <taxon>Teleostei</taxon>
        <taxon>Neoteleostei</taxon>
        <taxon>Acanthomorphata</taxon>
        <taxon>Anabantaria</taxon>
        <taxon>Anabantiformes</taxon>
        <taxon>Channoidei</taxon>
        <taxon>Channidae</taxon>
        <taxon>Channa</taxon>
    </lineage>
</organism>
<evidence type="ECO:0000313" key="2">
    <source>
        <dbReference type="EMBL" id="KAK2857117.1"/>
    </source>
</evidence>
<dbReference type="AlphaFoldDB" id="A0AA88NEQ4"/>
<gene>
    <name evidence="2" type="ORF">Q5P01_005852</name>
</gene>
<proteinExistence type="predicted"/>
<evidence type="ECO:0000256" key="1">
    <source>
        <dbReference type="SAM" id="MobiDB-lite"/>
    </source>
</evidence>
<reference evidence="2" key="1">
    <citation type="submission" date="2023-07" db="EMBL/GenBank/DDBJ databases">
        <title>Chromosome-level Genome Assembly of Striped Snakehead (Channa striata).</title>
        <authorList>
            <person name="Liu H."/>
        </authorList>
    </citation>
    <scope>NUCLEOTIDE SEQUENCE</scope>
    <source>
        <strain evidence="2">Gz</strain>
        <tissue evidence="2">Muscle</tissue>
    </source>
</reference>
<keyword evidence="3" id="KW-1185">Reference proteome</keyword>
<dbReference type="EMBL" id="JAUPFM010000003">
    <property type="protein sequence ID" value="KAK2857117.1"/>
    <property type="molecule type" value="Genomic_DNA"/>
</dbReference>
<feature type="compositionally biased region" description="Basic and acidic residues" evidence="1">
    <location>
        <begin position="52"/>
        <end position="75"/>
    </location>
</feature>
<evidence type="ECO:0000313" key="3">
    <source>
        <dbReference type="Proteomes" id="UP001187415"/>
    </source>
</evidence>
<comment type="caution">
    <text evidence="2">The sequence shown here is derived from an EMBL/GenBank/DDBJ whole genome shotgun (WGS) entry which is preliminary data.</text>
</comment>
<dbReference type="Proteomes" id="UP001187415">
    <property type="component" value="Unassembled WGS sequence"/>
</dbReference>
<accession>A0AA88NEQ4</accession>
<protein>
    <submittedName>
        <fullName evidence="2">Uncharacterized protein</fullName>
    </submittedName>
</protein>